<evidence type="ECO:0000313" key="2">
    <source>
        <dbReference type="Proteomes" id="UP000008204"/>
    </source>
</evidence>
<proteinExistence type="predicted"/>
<dbReference type="OrthoDB" id="467081at2"/>
<dbReference type="Proteomes" id="UP000008204">
    <property type="component" value="Chromosome"/>
</dbReference>
<evidence type="ECO:0000313" key="1">
    <source>
        <dbReference type="EMBL" id="ACK64255.1"/>
    </source>
</evidence>
<dbReference type="InterPro" id="IPR014968">
    <property type="entry name" value="XisI"/>
</dbReference>
<accession>B7K1U8</accession>
<gene>
    <name evidence="1" type="ordered locus">PCC8801_0149</name>
</gene>
<dbReference type="AlphaFoldDB" id="B7K1U8"/>
<reference evidence="2" key="1">
    <citation type="journal article" date="2011" name="MBio">
        <title>Novel metabolic attributes of the genus Cyanothece, comprising a group of unicellular nitrogen-fixing Cyanobacteria.</title>
        <authorList>
            <person name="Bandyopadhyay A."/>
            <person name="Elvitigala T."/>
            <person name="Welsh E."/>
            <person name="Stockel J."/>
            <person name="Liberton M."/>
            <person name="Min H."/>
            <person name="Sherman L.A."/>
            <person name="Pakrasi H.B."/>
        </authorList>
    </citation>
    <scope>NUCLEOTIDE SEQUENCE [LARGE SCALE GENOMIC DNA]</scope>
    <source>
        <strain evidence="2">PCC 8801</strain>
    </source>
</reference>
<dbReference type="HOGENOM" id="CLU_149829_1_0_3"/>
<sequence>MEKLEKYRELVKKIIDQYEQYKPKYGQIEVQKIFDKERDHYQLMNVGWHGNRRLRGCVLQIDLKNDKIWIQHDGTEIGVANELVEWGVPKEDIVLAYYAPHQRQYTGFAIE</sequence>
<dbReference type="eggNOG" id="ENOG5032SR6">
    <property type="taxonomic scope" value="Bacteria"/>
</dbReference>
<keyword evidence="2" id="KW-1185">Reference proteome</keyword>
<dbReference type="Pfam" id="PF08869">
    <property type="entry name" value="XisI"/>
    <property type="match status" value="1"/>
</dbReference>
<dbReference type="EMBL" id="CP001287">
    <property type="protein sequence ID" value="ACK64255.1"/>
    <property type="molecule type" value="Genomic_DNA"/>
</dbReference>
<name>B7K1U8_RIPO1</name>
<protein>
    <submittedName>
        <fullName evidence="1">XisI protein</fullName>
    </submittedName>
</protein>
<organism evidence="1 2">
    <name type="scientific">Rippkaea orientalis (strain PCC 8801 / RF-1)</name>
    <name type="common">Cyanothece sp. (strain PCC 8801)</name>
    <dbReference type="NCBI Taxonomy" id="41431"/>
    <lineage>
        <taxon>Bacteria</taxon>
        <taxon>Bacillati</taxon>
        <taxon>Cyanobacteriota</taxon>
        <taxon>Cyanophyceae</taxon>
        <taxon>Oscillatoriophycideae</taxon>
        <taxon>Chroococcales</taxon>
        <taxon>Aphanothecaceae</taxon>
        <taxon>Rippkaea</taxon>
        <taxon>Rippkaea orientalis</taxon>
    </lineage>
</organism>
<dbReference type="CDD" id="cd16382">
    <property type="entry name" value="XisI-like"/>
    <property type="match status" value="1"/>
</dbReference>
<dbReference type="SUPFAM" id="SSF143847">
    <property type="entry name" value="XisI-like"/>
    <property type="match status" value="1"/>
</dbReference>
<dbReference type="STRING" id="41431.PCC8801_0149"/>
<dbReference type="Gene3D" id="3.30.310.110">
    <property type="entry name" value="XisI-like"/>
    <property type="match status" value="1"/>
</dbReference>
<dbReference type="KEGG" id="cyp:PCC8801_0149"/>
<dbReference type="InterPro" id="IPR035943">
    <property type="entry name" value="XisI-like_sf"/>
</dbReference>
<dbReference type="RefSeq" id="WP_012593532.1">
    <property type="nucleotide sequence ID" value="NC_011726.1"/>
</dbReference>